<feature type="region of interest" description="Disordered" evidence="1">
    <location>
        <begin position="19"/>
        <end position="123"/>
    </location>
</feature>
<dbReference type="AlphaFoldDB" id="A0A8R7P293"/>
<sequence length="180" mass="19727">MIQLGITFPPISHPTLTTWAGSCRSRRNRQSKACRPAPWTPGGSQSWGRRPCPPHRPHHQAAPVHSLAEAQAPRPASSQSAPSHRPLLSPLSSRRPPAVAALARAAVSRPGRGRPRSRRHSMTILSWSSPRRGRPARAPPAWWRPTSCWRRGGGRCACGARPPRCSPSGTSWRWCRSSSS</sequence>
<evidence type="ECO:0000313" key="3">
    <source>
        <dbReference type="Proteomes" id="UP000015106"/>
    </source>
</evidence>
<protein>
    <submittedName>
        <fullName evidence="2">Uncharacterized protein</fullName>
    </submittedName>
</protein>
<evidence type="ECO:0000313" key="2">
    <source>
        <dbReference type="EnsemblPlants" id="TuG1812G0100002404.01.T01"/>
    </source>
</evidence>
<dbReference type="EnsemblPlants" id="TuG1812G0100002404.01.T01">
    <property type="protein sequence ID" value="TuG1812G0100002404.01.T01"/>
    <property type="gene ID" value="TuG1812G0100002404.01"/>
</dbReference>
<accession>A0A8R7P293</accession>
<feature type="compositionally biased region" description="Low complexity" evidence="1">
    <location>
        <begin position="70"/>
        <end position="110"/>
    </location>
</feature>
<reference evidence="3" key="1">
    <citation type="journal article" date="2013" name="Nature">
        <title>Draft genome of the wheat A-genome progenitor Triticum urartu.</title>
        <authorList>
            <person name="Ling H.Q."/>
            <person name="Zhao S."/>
            <person name="Liu D."/>
            <person name="Wang J."/>
            <person name="Sun H."/>
            <person name="Zhang C."/>
            <person name="Fan H."/>
            <person name="Li D."/>
            <person name="Dong L."/>
            <person name="Tao Y."/>
            <person name="Gao C."/>
            <person name="Wu H."/>
            <person name="Li Y."/>
            <person name="Cui Y."/>
            <person name="Guo X."/>
            <person name="Zheng S."/>
            <person name="Wang B."/>
            <person name="Yu K."/>
            <person name="Liang Q."/>
            <person name="Yang W."/>
            <person name="Lou X."/>
            <person name="Chen J."/>
            <person name="Feng M."/>
            <person name="Jian J."/>
            <person name="Zhang X."/>
            <person name="Luo G."/>
            <person name="Jiang Y."/>
            <person name="Liu J."/>
            <person name="Wang Z."/>
            <person name="Sha Y."/>
            <person name="Zhang B."/>
            <person name="Wu H."/>
            <person name="Tang D."/>
            <person name="Shen Q."/>
            <person name="Xue P."/>
            <person name="Zou S."/>
            <person name="Wang X."/>
            <person name="Liu X."/>
            <person name="Wang F."/>
            <person name="Yang Y."/>
            <person name="An X."/>
            <person name="Dong Z."/>
            <person name="Zhang K."/>
            <person name="Zhang X."/>
            <person name="Luo M.C."/>
            <person name="Dvorak J."/>
            <person name="Tong Y."/>
            <person name="Wang J."/>
            <person name="Yang H."/>
            <person name="Li Z."/>
            <person name="Wang D."/>
            <person name="Zhang A."/>
            <person name="Wang J."/>
        </authorList>
    </citation>
    <scope>NUCLEOTIDE SEQUENCE</scope>
    <source>
        <strain evidence="3">cv. G1812</strain>
    </source>
</reference>
<reference evidence="2" key="2">
    <citation type="submission" date="2018-03" db="EMBL/GenBank/DDBJ databases">
        <title>The Triticum urartu genome reveals the dynamic nature of wheat genome evolution.</title>
        <authorList>
            <person name="Ling H."/>
            <person name="Ma B."/>
            <person name="Shi X."/>
            <person name="Liu H."/>
            <person name="Dong L."/>
            <person name="Sun H."/>
            <person name="Cao Y."/>
            <person name="Gao Q."/>
            <person name="Zheng S."/>
            <person name="Li Y."/>
            <person name="Yu Y."/>
            <person name="Du H."/>
            <person name="Qi M."/>
            <person name="Li Y."/>
            <person name="Yu H."/>
            <person name="Cui Y."/>
            <person name="Wang N."/>
            <person name="Chen C."/>
            <person name="Wu H."/>
            <person name="Zhao Y."/>
            <person name="Zhang J."/>
            <person name="Li Y."/>
            <person name="Zhou W."/>
            <person name="Zhang B."/>
            <person name="Hu W."/>
            <person name="Eijk M."/>
            <person name="Tang J."/>
            <person name="Witsenboer H."/>
            <person name="Zhao S."/>
            <person name="Li Z."/>
            <person name="Zhang A."/>
            <person name="Wang D."/>
            <person name="Liang C."/>
        </authorList>
    </citation>
    <scope>NUCLEOTIDE SEQUENCE [LARGE SCALE GENOMIC DNA]</scope>
    <source>
        <strain evidence="2">cv. G1812</strain>
    </source>
</reference>
<organism evidence="2 3">
    <name type="scientific">Triticum urartu</name>
    <name type="common">Red wild einkorn</name>
    <name type="synonym">Crithodium urartu</name>
    <dbReference type="NCBI Taxonomy" id="4572"/>
    <lineage>
        <taxon>Eukaryota</taxon>
        <taxon>Viridiplantae</taxon>
        <taxon>Streptophyta</taxon>
        <taxon>Embryophyta</taxon>
        <taxon>Tracheophyta</taxon>
        <taxon>Spermatophyta</taxon>
        <taxon>Magnoliopsida</taxon>
        <taxon>Liliopsida</taxon>
        <taxon>Poales</taxon>
        <taxon>Poaceae</taxon>
        <taxon>BOP clade</taxon>
        <taxon>Pooideae</taxon>
        <taxon>Triticodae</taxon>
        <taxon>Triticeae</taxon>
        <taxon>Triticinae</taxon>
        <taxon>Triticum</taxon>
    </lineage>
</organism>
<name>A0A8R7P293_TRIUA</name>
<keyword evidence="3" id="KW-1185">Reference proteome</keyword>
<dbReference type="Gramene" id="TuG1812G0100002404.01.T01">
    <property type="protein sequence ID" value="TuG1812G0100002404.01.T01"/>
    <property type="gene ID" value="TuG1812G0100002404.01"/>
</dbReference>
<evidence type="ECO:0000256" key="1">
    <source>
        <dbReference type="SAM" id="MobiDB-lite"/>
    </source>
</evidence>
<feature type="compositionally biased region" description="Basic residues" evidence="1">
    <location>
        <begin position="111"/>
        <end position="121"/>
    </location>
</feature>
<reference evidence="2" key="3">
    <citation type="submission" date="2022-06" db="UniProtKB">
        <authorList>
            <consortium name="EnsemblPlants"/>
        </authorList>
    </citation>
    <scope>IDENTIFICATION</scope>
</reference>
<dbReference type="Proteomes" id="UP000015106">
    <property type="component" value="Chromosome 1"/>
</dbReference>
<proteinExistence type="predicted"/>